<keyword evidence="3" id="KW-1185">Reference proteome</keyword>
<feature type="transmembrane region" description="Helical" evidence="1">
    <location>
        <begin position="32"/>
        <end position="51"/>
    </location>
</feature>
<reference evidence="2 3" key="1">
    <citation type="journal article" date="2017" name="Int. J. Parasitol.">
        <title>The genome of the protozoan parasite Cystoisospora suis and a reverse vaccinology approach to identify vaccine candidates.</title>
        <authorList>
            <person name="Palmieri N."/>
            <person name="Shrestha A."/>
            <person name="Ruttkowski B."/>
            <person name="Beck T."/>
            <person name="Vogl C."/>
            <person name="Tomley F."/>
            <person name="Blake D.P."/>
            <person name="Joachim A."/>
        </authorList>
    </citation>
    <scope>NUCLEOTIDE SEQUENCE [LARGE SCALE GENOMIC DNA]</scope>
    <source>
        <strain evidence="2 3">Wien I</strain>
    </source>
</reference>
<evidence type="ECO:0000256" key="1">
    <source>
        <dbReference type="SAM" id="Phobius"/>
    </source>
</evidence>
<evidence type="ECO:0008006" key="4">
    <source>
        <dbReference type="Google" id="ProtNLM"/>
    </source>
</evidence>
<evidence type="ECO:0000313" key="2">
    <source>
        <dbReference type="EMBL" id="PHJ17449.1"/>
    </source>
</evidence>
<dbReference type="EMBL" id="MIGC01004961">
    <property type="protein sequence ID" value="PHJ17449.1"/>
    <property type="molecule type" value="Genomic_DNA"/>
</dbReference>
<evidence type="ECO:0000313" key="3">
    <source>
        <dbReference type="Proteomes" id="UP000221165"/>
    </source>
</evidence>
<dbReference type="GeneID" id="94432065"/>
<keyword evidence="1" id="KW-0812">Transmembrane</keyword>
<sequence>MKKGTIPPFFFVLFISFYDRHLTHTHILSLSLYLWMYMYTCVYMCICIYMCV</sequence>
<dbReference type="Proteomes" id="UP000221165">
    <property type="component" value="Unassembled WGS sequence"/>
</dbReference>
<keyword evidence="1" id="KW-1133">Transmembrane helix</keyword>
<gene>
    <name evidence="2" type="ORF">CSUI_008729</name>
</gene>
<dbReference type="AlphaFoldDB" id="A0A2C6KJZ7"/>
<keyword evidence="1" id="KW-0472">Membrane</keyword>
<dbReference type="VEuPathDB" id="ToxoDB:CSUI_008729"/>
<comment type="caution">
    <text evidence="2">The sequence shown here is derived from an EMBL/GenBank/DDBJ whole genome shotgun (WGS) entry which is preliminary data.</text>
</comment>
<accession>A0A2C6KJZ7</accession>
<name>A0A2C6KJZ7_9APIC</name>
<proteinExistence type="predicted"/>
<organism evidence="2 3">
    <name type="scientific">Cystoisospora suis</name>
    <dbReference type="NCBI Taxonomy" id="483139"/>
    <lineage>
        <taxon>Eukaryota</taxon>
        <taxon>Sar</taxon>
        <taxon>Alveolata</taxon>
        <taxon>Apicomplexa</taxon>
        <taxon>Conoidasida</taxon>
        <taxon>Coccidia</taxon>
        <taxon>Eucoccidiorida</taxon>
        <taxon>Eimeriorina</taxon>
        <taxon>Sarcocystidae</taxon>
        <taxon>Cystoisospora</taxon>
    </lineage>
</organism>
<dbReference type="RefSeq" id="XP_067919170.1">
    <property type="nucleotide sequence ID" value="XM_068068854.1"/>
</dbReference>
<protein>
    <recommendedName>
        <fullName evidence="4">Transmembrane protein</fullName>
    </recommendedName>
</protein>